<keyword evidence="2" id="KW-1185">Reference proteome</keyword>
<gene>
    <name evidence="1" type="ORF">SNAT2548_LOCUS5591</name>
</gene>
<accession>A0A812J7U6</accession>
<reference evidence="1" key="1">
    <citation type="submission" date="2021-02" db="EMBL/GenBank/DDBJ databases">
        <authorList>
            <person name="Dougan E. K."/>
            <person name="Rhodes N."/>
            <person name="Thang M."/>
            <person name="Chan C."/>
        </authorList>
    </citation>
    <scope>NUCLEOTIDE SEQUENCE</scope>
</reference>
<evidence type="ECO:0000313" key="2">
    <source>
        <dbReference type="Proteomes" id="UP000604046"/>
    </source>
</evidence>
<organism evidence="1 2">
    <name type="scientific">Symbiodinium natans</name>
    <dbReference type="NCBI Taxonomy" id="878477"/>
    <lineage>
        <taxon>Eukaryota</taxon>
        <taxon>Sar</taxon>
        <taxon>Alveolata</taxon>
        <taxon>Dinophyceae</taxon>
        <taxon>Suessiales</taxon>
        <taxon>Symbiodiniaceae</taxon>
        <taxon>Symbiodinium</taxon>
    </lineage>
</organism>
<proteinExistence type="predicted"/>
<name>A0A812J7U6_9DINO</name>
<evidence type="ECO:0000313" key="1">
    <source>
        <dbReference type="EMBL" id="CAE7197406.1"/>
    </source>
</evidence>
<sequence>MLPGIASLVEDVVFNYDPAQVKDFMWRTTLAQGAVAVKHLPTVTEMQAWLDMTEREASEETDFGSRSYGTFCDDRSRDFWEGDWLWPTIETLTGAKDCASAKPFCERRDLPLIRMVCPETCGCVDPLAGLYVDNGCRQLCLETPAFQTALASENEMMTFARGGAEGNCSFLLSQEWIARTFCQHRQTRPGTMICPSACGCPGTSGDLLWCPSSCLSDPPPAEGGAGFGFRL</sequence>
<dbReference type="AlphaFoldDB" id="A0A812J7U6"/>
<dbReference type="Proteomes" id="UP000604046">
    <property type="component" value="Unassembled WGS sequence"/>
</dbReference>
<dbReference type="EMBL" id="CAJNDS010000358">
    <property type="protein sequence ID" value="CAE7197406.1"/>
    <property type="molecule type" value="Genomic_DNA"/>
</dbReference>
<comment type="caution">
    <text evidence="1">The sequence shown here is derived from an EMBL/GenBank/DDBJ whole genome shotgun (WGS) entry which is preliminary data.</text>
</comment>
<protein>
    <submittedName>
        <fullName evidence="1">Uncharacterized protein</fullName>
    </submittedName>
</protein>